<comment type="subcellular location">
    <subcellularLocation>
        <location evidence="1">Cell membrane</location>
        <topology evidence="1">Multi-pass membrane protein</topology>
    </subcellularLocation>
</comment>
<dbReference type="GO" id="GO:0006883">
    <property type="term" value="P:intracellular sodium ion homeostasis"/>
    <property type="evidence" value="ECO:0007669"/>
    <property type="project" value="TreeGrafter"/>
</dbReference>
<evidence type="ECO:0000256" key="2">
    <source>
        <dbReference type="ARBA" id="ARBA00022475"/>
    </source>
</evidence>
<keyword evidence="4" id="KW-0547">Nucleotide-binding</keyword>
<reference evidence="14" key="1">
    <citation type="submission" date="2021-09" db="EMBL/GenBank/DDBJ databases">
        <authorList>
            <consortium name="AG Swart"/>
            <person name="Singh M."/>
            <person name="Singh A."/>
            <person name="Seah K."/>
            <person name="Emmerich C."/>
        </authorList>
    </citation>
    <scope>NUCLEOTIDE SEQUENCE</scope>
    <source>
        <strain evidence="14">ATCC30299</strain>
    </source>
</reference>
<dbReference type="Gene3D" id="2.70.150.10">
    <property type="entry name" value="Calcium-transporting ATPase, cytoplasmic transduction domain A"/>
    <property type="match status" value="1"/>
</dbReference>
<evidence type="ECO:0000256" key="4">
    <source>
        <dbReference type="ARBA" id="ARBA00022741"/>
    </source>
</evidence>
<dbReference type="Pfam" id="PF00122">
    <property type="entry name" value="E1-E2_ATPase"/>
    <property type="match status" value="1"/>
</dbReference>
<feature type="transmembrane region" description="Helical" evidence="12">
    <location>
        <begin position="122"/>
        <end position="143"/>
    </location>
</feature>
<dbReference type="InterPro" id="IPR018303">
    <property type="entry name" value="ATPase_P-typ_P_site"/>
</dbReference>
<feature type="transmembrane region" description="Helical" evidence="12">
    <location>
        <begin position="1111"/>
        <end position="1130"/>
    </location>
</feature>
<dbReference type="InterPro" id="IPR050510">
    <property type="entry name" value="Cation_transp_ATPase_P-type"/>
</dbReference>
<keyword evidence="15" id="KW-1185">Reference proteome</keyword>
<evidence type="ECO:0000256" key="7">
    <source>
        <dbReference type="ARBA" id="ARBA00022989"/>
    </source>
</evidence>
<dbReference type="InterPro" id="IPR059000">
    <property type="entry name" value="ATPase_P-type_domA"/>
</dbReference>
<feature type="transmembrane region" description="Helical" evidence="12">
    <location>
        <begin position="1077"/>
        <end position="1099"/>
    </location>
</feature>
<dbReference type="InterPro" id="IPR001757">
    <property type="entry name" value="P_typ_ATPase"/>
</dbReference>
<dbReference type="InterPro" id="IPR023298">
    <property type="entry name" value="ATPase_P-typ_TM_dom_sf"/>
</dbReference>
<keyword evidence="2" id="KW-1003">Cell membrane</keyword>
<dbReference type="InterPro" id="IPR023214">
    <property type="entry name" value="HAD_sf"/>
</dbReference>
<gene>
    <name evidence="14" type="ORF">BSTOLATCC_MIC37867</name>
</gene>
<evidence type="ECO:0000313" key="14">
    <source>
        <dbReference type="EMBL" id="CAG9325121.1"/>
    </source>
</evidence>
<comment type="similarity">
    <text evidence="10">Belongs to the cation transport ATPase (P-type) (TC 3.A.3) family.</text>
</comment>
<feature type="region of interest" description="Disordered" evidence="11">
    <location>
        <begin position="26"/>
        <end position="62"/>
    </location>
</feature>
<dbReference type="PANTHER" id="PTHR43294:SF21">
    <property type="entry name" value="CATION TRANSPORTING ATPASE"/>
    <property type="match status" value="1"/>
</dbReference>
<evidence type="ECO:0000256" key="6">
    <source>
        <dbReference type="ARBA" id="ARBA00022967"/>
    </source>
</evidence>
<dbReference type="SUPFAM" id="SSF81660">
    <property type="entry name" value="Metal cation-transporting ATPase, ATP-binding domain N"/>
    <property type="match status" value="1"/>
</dbReference>
<dbReference type="Pfam" id="PF00689">
    <property type="entry name" value="Cation_ATPase_C"/>
    <property type="match status" value="1"/>
</dbReference>
<feature type="region of interest" description="Disordered" evidence="11">
    <location>
        <begin position="237"/>
        <end position="256"/>
    </location>
</feature>
<evidence type="ECO:0000256" key="10">
    <source>
        <dbReference type="ARBA" id="ARBA00038148"/>
    </source>
</evidence>
<dbReference type="SMART" id="SM00831">
    <property type="entry name" value="Cation_ATPase_N"/>
    <property type="match status" value="1"/>
</dbReference>
<dbReference type="SUPFAM" id="SSF81665">
    <property type="entry name" value="Calcium ATPase, transmembrane domain M"/>
    <property type="match status" value="1"/>
</dbReference>
<dbReference type="PANTHER" id="PTHR43294">
    <property type="entry name" value="SODIUM/POTASSIUM-TRANSPORTING ATPASE SUBUNIT ALPHA"/>
    <property type="match status" value="1"/>
</dbReference>
<dbReference type="Gene3D" id="3.40.50.1000">
    <property type="entry name" value="HAD superfamily/HAD-like"/>
    <property type="match status" value="1"/>
</dbReference>
<feature type="domain" description="Cation-transporting P-type ATPase N-terminal" evidence="13">
    <location>
        <begin position="68"/>
        <end position="142"/>
    </location>
</feature>
<dbReference type="EMBL" id="CAJZBQ010000037">
    <property type="protein sequence ID" value="CAG9325121.1"/>
    <property type="molecule type" value="Genomic_DNA"/>
</dbReference>
<feature type="transmembrane region" description="Helical" evidence="12">
    <location>
        <begin position="346"/>
        <end position="368"/>
    </location>
</feature>
<feature type="transmembrane region" description="Helical" evidence="12">
    <location>
        <begin position="1045"/>
        <end position="1065"/>
    </location>
</feature>
<dbReference type="AlphaFoldDB" id="A0AAU9JGN1"/>
<dbReference type="SFLD" id="SFLDS00003">
    <property type="entry name" value="Haloacid_Dehalogenase"/>
    <property type="match status" value="1"/>
</dbReference>
<dbReference type="InterPro" id="IPR004014">
    <property type="entry name" value="ATPase_P-typ_cation-transptr_N"/>
</dbReference>
<keyword evidence="7 12" id="KW-1133">Transmembrane helix</keyword>
<protein>
    <recommendedName>
        <fullName evidence="13">Cation-transporting P-type ATPase N-terminal domain-containing protein</fullName>
    </recommendedName>
</protein>
<dbReference type="InterPro" id="IPR044492">
    <property type="entry name" value="P_typ_ATPase_HD_dom"/>
</dbReference>
<dbReference type="FunFam" id="3.40.50.1000:FF:000083">
    <property type="entry name" value="Sodium/potassium-transporting ATPase subunit alpha"/>
    <property type="match status" value="1"/>
</dbReference>
<dbReference type="GO" id="GO:0016887">
    <property type="term" value="F:ATP hydrolysis activity"/>
    <property type="evidence" value="ECO:0007669"/>
    <property type="project" value="InterPro"/>
</dbReference>
<feature type="transmembrane region" description="Helical" evidence="12">
    <location>
        <begin position="859"/>
        <end position="880"/>
    </location>
</feature>
<feature type="transmembrane region" description="Helical" evidence="12">
    <location>
        <begin position="320"/>
        <end position="340"/>
    </location>
</feature>
<dbReference type="Gene3D" id="1.20.1110.10">
    <property type="entry name" value="Calcium-transporting ATPase, transmembrane domain"/>
    <property type="match status" value="2"/>
</dbReference>
<dbReference type="PRINTS" id="PR00119">
    <property type="entry name" value="CATATPASE"/>
</dbReference>
<evidence type="ECO:0000256" key="3">
    <source>
        <dbReference type="ARBA" id="ARBA00022692"/>
    </source>
</evidence>
<comment type="caution">
    <text evidence="14">The sequence shown here is derived from an EMBL/GenBank/DDBJ whole genome shotgun (WGS) entry which is preliminary data.</text>
</comment>
<dbReference type="NCBIfam" id="TIGR01494">
    <property type="entry name" value="ATPase_P-type"/>
    <property type="match status" value="3"/>
</dbReference>
<dbReference type="GO" id="GO:1902600">
    <property type="term" value="P:proton transmembrane transport"/>
    <property type="evidence" value="ECO:0007669"/>
    <property type="project" value="TreeGrafter"/>
</dbReference>
<keyword evidence="5" id="KW-0067">ATP-binding</keyword>
<keyword evidence="3 12" id="KW-0812">Transmembrane</keyword>
<sequence length="1158" mass="129988">MSRPIIRRQSSSFIIGFQQLKDQMEIKDHEKRVLKEPETKDDTKKPTEKGKDKQNDALKDSEGFRDMTEHKIPLEDLVRNLETSLEKGLQDDIGREKLKQYGENKLTEKKSMPWYCLFFKELTGFFSMLLWIGSLLCFIAYGLSPSDPSNMYLGIVLAVVVFLTGCFSFYQESQSLAIMAGFKDMIPPTCTVIRAGAPKVFESSKLVPGDIVILKQGSRIPADVRIIEANNLKVDNSSLTGESEPQTRTPNCTNEHNPLETENLAFFGTMCSSGDGKGMVVFTGDNTIMGKIANLTSSTQEEETTLGIEIARFVKMISTIAICLGIIFFVLGFIYGYSAIVNMVNAIGIIVANVPEGLLATVTVALTLTAKRMAAKNVLVKNLEAVETLGSTSCICSDKTGTLTENKMKVVNIWYDGTIRSVINYEEKDTVKDLGYEITDPTFQMLQRCASLNSKAEFSFEPDEKMLEDSHGNALPKAKADEIREKYKKDQLAGSVQTWKTVGGDASEVALIKFFHPIFEIDKFRKMYPVLVRQGVKGEIPFNSANKYAITIHEPCDWFPPERKNDCILFMKGAPEQLWERCSKMMKNGKEVPKDDEWKQNFAKANKTFGSQGQRVLGFAYIWLEESKYSSDYVFNPNLEEGPNFPLKGLTFIGLTALMDPPKRHVKEAVISCHEAGIKVIMVTGDQPLTAAAIARQVHIITEPKTVNELVEEGLDWDSAFEKSDAIVIHGDMLTKANAEDEDLPFNEQRIAKWLTKHQIVFARTSPAQKYMIVDANQKLGQIVAVTGDGVNDSPAIKKADIGIAMNISGSDVAKDAADMLLIDDNFASIVDGVKEGRVIFDNLKKTIAYILTSNVPELVPFLALIIFQIPLALSTVLILCIDLGTDIMPSVAMAYESAELDIMKRNPRNAKKDYLVTGQLLFYSYCTMGELQTCAGYMAYFTVLHDYGFSPSVLWFIALRDDGSKPSTHDVYDPYLPHKGNSHVGDDSYDGELVDYISDSDSKYDLRIWFYKIDKDDWDDCRYPDMKSDISGTYICYTSEAVKYAQFAFFIAIVVTQWANVLNVKTRTQSLLQQGITNRVLIFSLWFELALALFLTFTPPLNVGLGTRPLAFLHWGFPAVPFFVMFILFDEARKAIIRYTRAKNPKRRGWVDRNTYY</sequence>
<dbReference type="InterPro" id="IPR006068">
    <property type="entry name" value="ATPase_P-typ_cation-transptr_C"/>
</dbReference>
<keyword evidence="9 12" id="KW-0472">Membrane</keyword>
<evidence type="ECO:0000256" key="5">
    <source>
        <dbReference type="ARBA" id="ARBA00022840"/>
    </source>
</evidence>
<evidence type="ECO:0000256" key="9">
    <source>
        <dbReference type="ARBA" id="ARBA00023136"/>
    </source>
</evidence>
<dbReference type="InterPro" id="IPR008250">
    <property type="entry name" value="ATPase_P-typ_transduc_dom_A_sf"/>
</dbReference>
<name>A0AAU9JGN1_9CILI</name>
<dbReference type="PRINTS" id="PR00121">
    <property type="entry name" value="NAKATPASE"/>
</dbReference>
<keyword evidence="8" id="KW-0813">Transport</keyword>
<dbReference type="Proteomes" id="UP001162131">
    <property type="component" value="Unassembled WGS sequence"/>
</dbReference>
<dbReference type="Pfam" id="PF13246">
    <property type="entry name" value="Cation_ATPase"/>
    <property type="match status" value="1"/>
</dbReference>
<dbReference type="FunFam" id="1.20.1110.10:FF:000095">
    <property type="entry name" value="Sodium/potassium-transporting ATPase subunit alpha-1"/>
    <property type="match status" value="1"/>
</dbReference>
<dbReference type="InterPro" id="IPR023299">
    <property type="entry name" value="ATPase_P-typ_cyto_dom_N"/>
</dbReference>
<keyword evidence="8" id="KW-0406">Ion transport</keyword>
<dbReference type="SFLD" id="SFLDG00002">
    <property type="entry name" value="C1.7:_P-type_atpase_like"/>
    <property type="match status" value="1"/>
</dbReference>
<dbReference type="SUPFAM" id="SSF81653">
    <property type="entry name" value="Calcium ATPase, transduction domain A"/>
    <property type="match status" value="1"/>
</dbReference>
<evidence type="ECO:0000256" key="8">
    <source>
        <dbReference type="ARBA" id="ARBA00023065"/>
    </source>
</evidence>
<evidence type="ECO:0000259" key="13">
    <source>
        <dbReference type="SMART" id="SM00831"/>
    </source>
</evidence>
<evidence type="ECO:0000256" key="11">
    <source>
        <dbReference type="SAM" id="MobiDB-lite"/>
    </source>
</evidence>
<dbReference type="PROSITE" id="PS00154">
    <property type="entry name" value="ATPASE_E1_E2"/>
    <property type="match status" value="1"/>
</dbReference>
<dbReference type="GO" id="GO:0030007">
    <property type="term" value="P:intracellular potassium ion homeostasis"/>
    <property type="evidence" value="ECO:0007669"/>
    <property type="project" value="TreeGrafter"/>
</dbReference>
<dbReference type="GO" id="GO:0036376">
    <property type="term" value="P:sodium ion export across plasma membrane"/>
    <property type="evidence" value="ECO:0007669"/>
    <property type="project" value="TreeGrafter"/>
</dbReference>
<dbReference type="Pfam" id="PF00690">
    <property type="entry name" value="Cation_ATPase_N"/>
    <property type="match status" value="1"/>
</dbReference>
<dbReference type="SUPFAM" id="SSF56784">
    <property type="entry name" value="HAD-like"/>
    <property type="match status" value="1"/>
</dbReference>
<dbReference type="FunFam" id="2.70.150.10:FF:000003">
    <property type="entry name" value="Sodium/potassium-transporting ATPase subunit alpha"/>
    <property type="match status" value="1"/>
</dbReference>
<dbReference type="SFLD" id="SFLDF00027">
    <property type="entry name" value="p-type_atpase"/>
    <property type="match status" value="1"/>
</dbReference>
<feature type="transmembrane region" description="Helical" evidence="12">
    <location>
        <begin position="149"/>
        <end position="170"/>
    </location>
</feature>
<evidence type="ECO:0000256" key="1">
    <source>
        <dbReference type="ARBA" id="ARBA00004651"/>
    </source>
</evidence>
<dbReference type="GO" id="GO:0005886">
    <property type="term" value="C:plasma membrane"/>
    <property type="evidence" value="ECO:0007669"/>
    <property type="project" value="UniProtKB-SubCell"/>
</dbReference>
<organism evidence="14 15">
    <name type="scientific">Blepharisma stoltei</name>
    <dbReference type="NCBI Taxonomy" id="1481888"/>
    <lineage>
        <taxon>Eukaryota</taxon>
        <taxon>Sar</taxon>
        <taxon>Alveolata</taxon>
        <taxon>Ciliophora</taxon>
        <taxon>Postciliodesmatophora</taxon>
        <taxon>Heterotrichea</taxon>
        <taxon>Heterotrichida</taxon>
        <taxon>Blepharismidae</taxon>
        <taxon>Blepharisma</taxon>
    </lineage>
</organism>
<accession>A0AAU9JGN1</accession>
<keyword evidence="6" id="KW-1278">Translocase</keyword>
<evidence type="ECO:0000313" key="15">
    <source>
        <dbReference type="Proteomes" id="UP001162131"/>
    </source>
</evidence>
<dbReference type="Gene3D" id="3.40.1110.10">
    <property type="entry name" value="Calcium-transporting ATPase, cytoplasmic domain N"/>
    <property type="match status" value="1"/>
</dbReference>
<dbReference type="GO" id="GO:0005391">
    <property type="term" value="F:P-type sodium:potassium-exchanging transporter activity"/>
    <property type="evidence" value="ECO:0007669"/>
    <property type="project" value="TreeGrafter"/>
</dbReference>
<dbReference type="GO" id="GO:0005524">
    <property type="term" value="F:ATP binding"/>
    <property type="evidence" value="ECO:0007669"/>
    <property type="project" value="UniProtKB-KW"/>
</dbReference>
<dbReference type="GO" id="GO:1990573">
    <property type="term" value="P:potassium ion import across plasma membrane"/>
    <property type="evidence" value="ECO:0007669"/>
    <property type="project" value="TreeGrafter"/>
</dbReference>
<proteinExistence type="inferred from homology"/>
<dbReference type="InterPro" id="IPR036412">
    <property type="entry name" value="HAD-like_sf"/>
</dbReference>
<evidence type="ECO:0000256" key="12">
    <source>
        <dbReference type="SAM" id="Phobius"/>
    </source>
</evidence>